<evidence type="ECO:0000313" key="3">
    <source>
        <dbReference type="Proteomes" id="UP000005801"/>
    </source>
</evidence>
<evidence type="ECO:0000256" key="1">
    <source>
        <dbReference type="SAM" id="MobiDB-lite"/>
    </source>
</evidence>
<feature type="region of interest" description="Disordered" evidence="1">
    <location>
        <begin position="72"/>
        <end position="95"/>
    </location>
</feature>
<organism evidence="2 3">
    <name type="scientific">Plesiocystis pacifica SIR-1</name>
    <dbReference type="NCBI Taxonomy" id="391625"/>
    <lineage>
        <taxon>Bacteria</taxon>
        <taxon>Pseudomonadati</taxon>
        <taxon>Myxococcota</taxon>
        <taxon>Polyangia</taxon>
        <taxon>Nannocystales</taxon>
        <taxon>Nannocystaceae</taxon>
        <taxon>Plesiocystis</taxon>
    </lineage>
</organism>
<name>A6GI03_9BACT</name>
<proteinExistence type="predicted"/>
<sequence length="145" mass="15119">MGVHIRLPRTMSDEKNSAILGYVDRSKASADQAELASGRTSASLAKVQKNEDDIRGALDQLQRVLGEIEALPEAPGTAARRGRGGLHSSGRPTARGGAALVAGMPVDEVVASTNQLNALVFGWVPAATVVAPPRRVAKSQNPDNS</sequence>
<protein>
    <submittedName>
        <fullName evidence="2">Uncharacterized protein</fullName>
    </submittedName>
</protein>
<keyword evidence="3" id="KW-1185">Reference proteome</keyword>
<accession>A6GI03</accession>
<evidence type="ECO:0000313" key="2">
    <source>
        <dbReference type="EMBL" id="EDM74510.1"/>
    </source>
</evidence>
<dbReference type="STRING" id="391625.PPSIR1_06466"/>
<comment type="caution">
    <text evidence="2">The sequence shown here is derived from an EMBL/GenBank/DDBJ whole genome shotgun (WGS) entry which is preliminary data.</text>
</comment>
<dbReference type="AlphaFoldDB" id="A6GI03"/>
<gene>
    <name evidence="2" type="ORF">PPSIR1_06466</name>
</gene>
<dbReference type="EMBL" id="ABCS01000127">
    <property type="protein sequence ID" value="EDM74510.1"/>
    <property type="molecule type" value="Genomic_DNA"/>
</dbReference>
<dbReference type="Proteomes" id="UP000005801">
    <property type="component" value="Unassembled WGS sequence"/>
</dbReference>
<reference evidence="2 3" key="1">
    <citation type="submission" date="2007-06" db="EMBL/GenBank/DDBJ databases">
        <authorList>
            <person name="Shimkets L."/>
            <person name="Ferriera S."/>
            <person name="Johnson J."/>
            <person name="Kravitz S."/>
            <person name="Beeson K."/>
            <person name="Sutton G."/>
            <person name="Rogers Y.-H."/>
            <person name="Friedman R."/>
            <person name="Frazier M."/>
            <person name="Venter J.C."/>
        </authorList>
    </citation>
    <scope>NUCLEOTIDE SEQUENCE [LARGE SCALE GENOMIC DNA]</scope>
    <source>
        <strain evidence="2 3">SIR-1</strain>
    </source>
</reference>